<organism evidence="4 5">
    <name type="scientific">Advenella kashmirensis</name>
    <dbReference type="NCBI Taxonomy" id="310575"/>
    <lineage>
        <taxon>Bacteria</taxon>
        <taxon>Pseudomonadati</taxon>
        <taxon>Pseudomonadota</taxon>
        <taxon>Betaproteobacteria</taxon>
        <taxon>Burkholderiales</taxon>
        <taxon>Alcaligenaceae</taxon>
    </lineage>
</organism>
<dbReference type="PROSITE" id="PS01335">
    <property type="entry name" value="METHYLGLYOXAL_SYNTH"/>
    <property type="match status" value="1"/>
</dbReference>
<dbReference type="InterPro" id="IPR036914">
    <property type="entry name" value="MGS-like_dom_sf"/>
</dbReference>
<accession>A0A356LJN6</accession>
<sequence length="296" mass="32790">MSSTSSLRFALAANRLHHATPDAGLFTWLKASSETIRELDIELHTVGRTYDALQREGFLSGYRKNIRYPYGREGGLMKLVSRVTVHEATPITLDGAIYLIDPVDPSSIFPEALALKRQCITHGKPFISTVAGAIEWMEVERVLAGLEPLSDCLSSDVIRGQTMALISHDALKAEMVAYASQYFEILSMFERRVATGTTGGLLNELAWSKGWPADKPWVDRYLSGPLGGDAQIADLVLDRKCQRVIFFEDPHVARQHEADIQLLERAVRVATHDATCATARQVARKWADAVQRANAV</sequence>
<protein>
    <submittedName>
        <fullName evidence="4">Methylglyoxal synthase</fullName>
    </submittedName>
</protein>
<comment type="caution">
    <text evidence="4">The sequence shown here is derived from an EMBL/GenBank/DDBJ whole genome shotgun (WGS) entry which is preliminary data.</text>
</comment>
<dbReference type="Gene3D" id="3.40.50.1380">
    <property type="entry name" value="Methylglyoxal synthase-like domain"/>
    <property type="match status" value="2"/>
</dbReference>
<dbReference type="InterPro" id="IPR011607">
    <property type="entry name" value="MGS-like_dom"/>
</dbReference>
<dbReference type="GO" id="GO:0008929">
    <property type="term" value="F:methylglyoxal synthase activity"/>
    <property type="evidence" value="ECO:0007669"/>
    <property type="project" value="InterPro"/>
</dbReference>
<dbReference type="PANTHER" id="PTHR30492">
    <property type="entry name" value="METHYLGLYOXAL SYNTHASE"/>
    <property type="match status" value="1"/>
</dbReference>
<proteinExistence type="inferred from homology"/>
<evidence type="ECO:0000313" key="5">
    <source>
        <dbReference type="Proteomes" id="UP000264036"/>
    </source>
</evidence>
<dbReference type="PROSITE" id="PS51855">
    <property type="entry name" value="MGS"/>
    <property type="match status" value="1"/>
</dbReference>
<dbReference type="SUPFAM" id="SSF52335">
    <property type="entry name" value="Methylglyoxal synthase-like"/>
    <property type="match status" value="2"/>
</dbReference>
<gene>
    <name evidence="4" type="ORF">DD666_17530</name>
</gene>
<dbReference type="EMBL" id="DOEK01000035">
    <property type="protein sequence ID" value="HBP31196.1"/>
    <property type="molecule type" value="Genomic_DNA"/>
</dbReference>
<dbReference type="GO" id="GO:0019242">
    <property type="term" value="P:methylglyoxal biosynthetic process"/>
    <property type="evidence" value="ECO:0007669"/>
    <property type="project" value="InterPro"/>
</dbReference>
<dbReference type="InterPro" id="IPR004363">
    <property type="entry name" value="Methylgl_synth"/>
</dbReference>
<dbReference type="AlphaFoldDB" id="A0A356LJN6"/>
<evidence type="ECO:0000256" key="1">
    <source>
        <dbReference type="ARBA" id="ARBA00006287"/>
    </source>
</evidence>
<keyword evidence="2" id="KW-0456">Lyase</keyword>
<name>A0A356LJN6_9BURK</name>
<dbReference type="Proteomes" id="UP000264036">
    <property type="component" value="Unassembled WGS sequence"/>
</dbReference>
<comment type="similarity">
    <text evidence="1">Belongs to the methylglyoxal synthase family.</text>
</comment>
<evidence type="ECO:0000256" key="2">
    <source>
        <dbReference type="ARBA" id="ARBA00023239"/>
    </source>
</evidence>
<dbReference type="GO" id="GO:0005829">
    <property type="term" value="C:cytosol"/>
    <property type="evidence" value="ECO:0007669"/>
    <property type="project" value="TreeGrafter"/>
</dbReference>
<dbReference type="PANTHER" id="PTHR30492:SF0">
    <property type="entry name" value="METHYLGLYOXAL SYNTHASE"/>
    <property type="match status" value="1"/>
</dbReference>
<evidence type="ECO:0000313" key="4">
    <source>
        <dbReference type="EMBL" id="HBP31196.1"/>
    </source>
</evidence>
<evidence type="ECO:0000259" key="3">
    <source>
        <dbReference type="PROSITE" id="PS51855"/>
    </source>
</evidence>
<reference evidence="4 5" key="1">
    <citation type="journal article" date="2018" name="Nat. Biotechnol.">
        <title>A standardized bacterial taxonomy based on genome phylogeny substantially revises the tree of life.</title>
        <authorList>
            <person name="Parks D.H."/>
            <person name="Chuvochina M."/>
            <person name="Waite D.W."/>
            <person name="Rinke C."/>
            <person name="Skarshewski A."/>
            <person name="Chaumeil P.A."/>
            <person name="Hugenholtz P."/>
        </authorList>
    </citation>
    <scope>NUCLEOTIDE SEQUENCE [LARGE SCALE GENOMIC DNA]</scope>
    <source>
        <strain evidence="4">UBA10707</strain>
    </source>
</reference>
<dbReference type="InterPro" id="IPR018148">
    <property type="entry name" value="Methylglyoxal_synth_AS"/>
</dbReference>
<feature type="domain" description="MGS-like" evidence="3">
    <location>
        <begin position="155"/>
        <end position="296"/>
    </location>
</feature>